<dbReference type="RefSeq" id="WP_377125285.1">
    <property type="nucleotide sequence ID" value="NZ_JBHUHN010000001.1"/>
</dbReference>
<comment type="caution">
    <text evidence="2">The sequence shown here is derived from an EMBL/GenBank/DDBJ whole genome shotgun (WGS) entry which is preliminary data.</text>
</comment>
<evidence type="ECO:0000259" key="1">
    <source>
        <dbReference type="Pfam" id="PF05368"/>
    </source>
</evidence>
<evidence type="ECO:0000313" key="3">
    <source>
        <dbReference type="Proteomes" id="UP001597601"/>
    </source>
</evidence>
<feature type="domain" description="NmrA-like" evidence="1">
    <location>
        <begin position="2"/>
        <end position="224"/>
    </location>
</feature>
<reference evidence="3" key="1">
    <citation type="journal article" date="2019" name="Int. J. Syst. Evol. Microbiol.">
        <title>The Global Catalogue of Microorganisms (GCM) 10K type strain sequencing project: providing services to taxonomists for standard genome sequencing and annotation.</title>
        <authorList>
            <consortium name="The Broad Institute Genomics Platform"/>
            <consortium name="The Broad Institute Genome Sequencing Center for Infectious Disease"/>
            <person name="Wu L."/>
            <person name="Ma J."/>
        </authorList>
    </citation>
    <scope>NUCLEOTIDE SEQUENCE [LARGE SCALE GENOMIC DNA]</scope>
    <source>
        <strain evidence="3">KCTC 52232</strain>
    </source>
</reference>
<dbReference type="Pfam" id="PF05368">
    <property type="entry name" value="NmrA"/>
    <property type="match status" value="1"/>
</dbReference>
<dbReference type="InterPro" id="IPR051604">
    <property type="entry name" value="Ergot_Alk_Oxidoreductase"/>
</dbReference>
<dbReference type="Gene3D" id="3.40.50.720">
    <property type="entry name" value="NAD(P)-binding Rossmann-like Domain"/>
    <property type="match status" value="1"/>
</dbReference>
<dbReference type="SUPFAM" id="SSF51735">
    <property type="entry name" value="NAD(P)-binding Rossmann-fold domains"/>
    <property type="match status" value="1"/>
</dbReference>
<dbReference type="InterPro" id="IPR008030">
    <property type="entry name" value="NmrA-like"/>
</dbReference>
<dbReference type="Proteomes" id="UP001597601">
    <property type="component" value="Unassembled WGS sequence"/>
</dbReference>
<protein>
    <submittedName>
        <fullName evidence="2">NmrA family NAD(P)-binding protein</fullName>
    </submittedName>
</protein>
<organism evidence="2 3">
    <name type="scientific">Mucilaginibacter antarcticus</name>
    <dbReference type="NCBI Taxonomy" id="1855725"/>
    <lineage>
        <taxon>Bacteria</taxon>
        <taxon>Pseudomonadati</taxon>
        <taxon>Bacteroidota</taxon>
        <taxon>Sphingobacteriia</taxon>
        <taxon>Sphingobacteriales</taxon>
        <taxon>Sphingobacteriaceae</taxon>
        <taxon>Mucilaginibacter</taxon>
    </lineage>
</organism>
<accession>A0ABW5XMZ5</accession>
<evidence type="ECO:0000313" key="2">
    <source>
        <dbReference type="EMBL" id="MFD2864577.1"/>
    </source>
</evidence>
<dbReference type="PANTHER" id="PTHR43162:SF1">
    <property type="entry name" value="PRESTALK A DIFFERENTIATION PROTEIN A"/>
    <property type="match status" value="1"/>
</dbReference>
<sequence>MKITVTGSLGNISRPLTEALVKAGHQVTVISSHASRAEEIKALGATPAIGSVEDVAFLTEAFKSADAVYAMVPPNFGATEWKSWITGIGQNYADAFKAAGVTKVVHLSSIGAHLEDGTGPVTGIHGVEEIYNKLDGIAVKHLRPGFFYTNFYANVDMIKQGGIIGSNFDADTNMVLVHPTDIAAAAADELESDFTGKSVRYIASDERTAGQIAQALGAAIGKPALPWVEFSDADNTAGAVGAGLPEEIASNYTQMGTAVRSGKMFEDYYKNKPILSKIKLEDFAQEFKAAF</sequence>
<name>A0ABW5XMZ5_9SPHI</name>
<dbReference type="EMBL" id="JBHUON010000007">
    <property type="protein sequence ID" value="MFD2864577.1"/>
    <property type="molecule type" value="Genomic_DNA"/>
</dbReference>
<gene>
    <name evidence="2" type="ORF">ACFSYC_07720</name>
</gene>
<dbReference type="Gene3D" id="3.90.25.10">
    <property type="entry name" value="UDP-galactose 4-epimerase, domain 1"/>
    <property type="match status" value="1"/>
</dbReference>
<dbReference type="InterPro" id="IPR036291">
    <property type="entry name" value="NAD(P)-bd_dom_sf"/>
</dbReference>
<keyword evidence="3" id="KW-1185">Reference proteome</keyword>
<proteinExistence type="predicted"/>
<dbReference type="PANTHER" id="PTHR43162">
    <property type="match status" value="1"/>
</dbReference>